<dbReference type="PANTHER" id="PTHR12993">
    <property type="entry name" value="N-ACETYLGLUCOSAMINYL-PHOSPHATIDYLINOSITOL DE-N-ACETYLASE-RELATED"/>
    <property type="match status" value="1"/>
</dbReference>
<dbReference type="SUPFAM" id="SSF52172">
    <property type="entry name" value="CheY-like"/>
    <property type="match status" value="1"/>
</dbReference>
<evidence type="ECO:0000313" key="6">
    <source>
        <dbReference type="Proteomes" id="UP000306740"/>
    </source>
</evidence>
<dbReference type="GO" id="GO:0016811">
    <property type="term" value="F:hydrolase activity, acting on carbon-nitrogen (but not peptide) bonds, in linear amides"/>
    <property type="evidence" value="ECO:0007669"/>
    <property type="project" value="TreeGrafter"/>
</dbReference>
<name>A0A5C4ML63_9ACTN</name>
<comment type="caution">
    <text evidence="5">The sequence shown here is derived from an EMBL/GenBank/DDBJ whole genome shotgun (WGS) entry which is preliminary data.</text>
</comment>
<feature type="modified residue" description="4-aspartylphosphate" evidence="2">
    <location>
        <position position="59"/>
    </location>
</feature>
<evidence type="ECO:0000313" key="5">
    <source>
        <dbReference type="EMBL" id="TNC43693.1"/>
    </source>
</evidence>
<dbReference type="Gene3D" id="3.40.50.10320">
    <property type="entry name" value="LmbE-like"/>
    <property type="match status" value="1"/>
</dbReference>
<evidence type="ECO:0000259" key="3">
    <source>
        <dbReference type="PROSITE" id="PS50110"/>
    </source>
</evidence>
<dbReference type="InterPro" id="IPR011006">
    <property type="entry name" value="CheY-like_superfamily"/>
</dbReference>
<protein>
    <submittedName>
        <fullName evidence="5">Response regulator</fullName>
    </submittedName>
</protein>
<dbReference type="Proteomes" id="UP000306740">
    <property type="component" value="Unassembled WGS sequence"/>
</dbReference>
<gene>
    <name evidence="5" type="ORF">FHE65_17810</name>
    <name evidence="4" type="ORF">FHE65_21340</name>
</gene>
<dbReference type="Pfam" id="PF00072">
    <property type="entry name" value="Response_reg"/>
    <property type="match status" value="1"/>
</dbReference>
<dbReference type="EMBL" id="VDFR01000079">
    <property type="protein sequence ID" value="TNC43693.1"/>
    <property type="molecule type" value="Genomic_DNA"/>
</dbReference>
<dbReference type="Pfam" id="PF02585">
    <property type="entry name" value="PIG-L"/>
    <property type="match status" value="1"/>
</dbReference>
<evidence type="ECO:0000313" key="4">
    <source>
        <dbReference type="EMBL" id="TNC42460.1"/>
    </source>
</evidence>
<dbReference type="InterPro" id="IPR024078">
    <property type="entry name" value="LmbE-like_dom_sf"/>
</dbReference>
<dbReference type="EMBL" id="VDFR01000096">
    <property type="protein sequence ID" value="TNC42460.1"/>
    <property type="molecule type" value="Genomic_DNA"/>
</dbReference>
<dbReference type="RefSeq" id="WP_139085377.1">
    <property type="nucleotide sequence ID" value="NZ_VDFR01000079.1"/>
</dbReference>
<organism evidence="5 6">
    <name type="scientific">Mumia zhuanghuii</name>
    <dbReference type="NCBI Taxonomy" id="2585211"/>
    <lineage>
        <taxon>Bacteria</taxon>
        <taxon>Bacillati</taxon>
        <taxon>Actinomycetota</taxon>
        <taxon>Actinomycetes</taxon>
        <taxon>Propionibacteriales</taxon>
        <taxon>Nocardioidaceae</taxon>
        <taxon>Mumia</taxon>
    </lineage>
</organism>
<dbReference type="InterPro" id="IPR003737">
    <property type="entry name" value="GlcNAc_PI_deacetylase-related"/>
</dbReference>
<keyword evidence="1" id="KW-0862">Zinc</keyword>
<evidence type="ECO:0000256" key="2">
    <source>
        <dbReference type="PROSITE-ProRule" id="PRU00169"/>
    </source>
</evidence>
<dbReference type="PROSITE" id="PS50110">
    <property type="entry name" value="RESPONSE_REGULATORY"/>
    <property type="match status" value="1"/>
</dbReference>
<dbReference type="SMART" id="SM00448">
    <property type="entry name" value="REC"/>
    <property type="match status" value="1"/>
</dbReference>
<dbReference type="Gene3D" id="3.40.50.2300">
    <property type="match status" value="1"/>
</dbReference>
<evidence type="ECO:0000256" key="1">
    <source>
        <dbReference type="ARBA" id="ARBA00022833"/>
    </source>
</evidence>
<sequence length="352" mass="37853">MSDDDRQLRALVIEDDPDAAEFARLALSRLAGMDVVAVGDADAALAALAADPFDVIVSDIELPGRSGLDILPALRELAPGVPVVILTAHGIVTYAVEALRRDADEFLVKPVAPADLARRTSELAREALERRSRARTIVLAVGAHPDDVEIGIGATLAAHAAAGDEVVILTLSSGAIGGEVASRHAEALASATVIGARLIHHDFADTHLDPASGVIAAIEEVVAEVGPHRVYTHSTHDRHQDHRAVHQAVEVAARQVPGVWCFQSPSTTVEYRPNRFVGVEEFLETKLRMLAAYVSQRHRDYMEPDLVRATARYWSRFAVARAAEPLETVRAAELIGSAETFTELAGIHSWAR</sequence>
<accession>A0A5C4ML63</accession>
<dbReference type="OrthoDB" id="3514174at2"/>
<dbReference type="AlphaFoldDB" id="A0A5C4ML63"/>
<dbReference type="SUPFAM" id="SSF102588">
    <property type="entry name" value="LmbE-like"/>
    <property type="match status" value="1"/>
</dbReference>
<proteinExistence type="predicted"/>
<keyword evidence="2" id="KW-0597">Phosphoprotein</keyword>
<dbReference type="PANTHER" id="PTHR12993:SF30">
    <property type="entry name" value="N-ACETYL-ALPHA-D-GLUCOSAMINYL L-MALATE DEACETYLASE 1"/>
    <property type="match status" value="1"/>
</dbReference>
<dbReference type="GO" id="GO:0000160">
    <property type="term" value="P:phosphorelay signal transduction system"/>
    <property type="evidence" value="ECO:0007669"/>
    <property type="project" value="InterPro"/>
</dbReference>
<dbReference type="GO" id="GO:0016137">
    <property type="term" value="P:glycoside metabolic process"/>
    <property type="evidence" value="ECO:0007669"/>
    <property type="project" value="UniProtKB-ARBA"/>
</dbReference>
<feature type="domain" description="Response regulatory" evidence="3">
    <location>
        <begin position="9"/>
        <end position="124"/>
    </location>
</feature>
<reference evidence="5 6" key="1">
    <citation type="submission" date="2019-05" db="EMBL/GenBank/DDBJ databases">
        <title>Mumia sp. nov., isolated from the intestinal contents of plateau pika (Ochotona curzoniae) in the Qinghai-Tibet plateau of China.</title>
        <authorList>
            <person name="Tian Z."/>
        </authorList>
    </citation>
    <scope>NUCLEOTIDE SEQUENCE [LARGE SCALE GENOMIC DNA]</scope>
    <source>
        <strain evidence="6">527</strain>
        <strain evidence="5">Z527</strain>
    </source>
</reference>
<dbReference type="InterPro" id="IPR001789">
    <property type="entry name" value="Sig_transdc_resp-reg_receiver"/>
</dbReference>